<dbReference type="InterPro" id="IPR037140">
    <property type="entry name" value="VHL_beta_dom_sf"/>
</dbReference>
<dbReference type="InterPro" id="IPR024053">
    <property type="entry name" value="VHL_beta_dom"/>
</dbReference>
<dbReference type="AlphaFoldDB" id="K8F0E6"/>
<name>K8F0E6_9CHLO</name>
<accession>K8F0E6</accession>
<feature type="compositionally biased region" description="Acidic residues" evidence="1">
    <location>
        <begin position="112"/>
        <end position="124"/>
    </location>
</feature>
<dbReference type="Proteomes" id="UP000198341">
    <property type="component" value="Chromosome 2"/>
</dbReference>
<dbReference type="RefSeq" id="XP_007514738.1">
    <property type="nucleotide sequence ID" value="XM_007514676.1"/>
</dbReference>
<feature type="region of interest" description="Disordered" evidence="1">
    <location>
        <begin position="57"/>
        <end position="136"/>
    </location>
</feature>
<dbReference type="OrthoDB" id="413400at2759"/>
<sequence>MFAFISHSFLLSSHQNRTNENVRMLWIDYDGNHQPYKLLKPGQRHRQQTYLTHPWTFKTASSREEEHSDDGEDEEVGGRGRGEEEEEGERRELPERLVIRDSPVFYPPPETMDSEEDSGDDEGDMAPSSGGRSSAEVFSITYPKTVTNWSPRTNKTLKCYQSNAFQSAVRETLRVWTFAHAKREEEEEKEEEEDKKATNEQQTEASMYSSPPASASVTACITTLSDIPKDVLVNEIIRRFAPEPPYYNLMLCT</sequence>
<dbReference type="InterPro" id="IPR036208">
    <property type="entry name" value="VHL_sf"/>
</dbReference>
<evidence type="ECO:0000313" key="3">
    <source>
        <dbReference type="EMBL" id="CCO14978.1"/>
    </source>
</evidence>
<evidence type="ECO:0000313" key="4">
    <source>
        <dbReference type="Proteomes" id="UP000198341"/>
    </source>
</evidence>
<keyword evidence="4" id="KW-1185">Reference proteome</keyword>
<reference evidence="3 4" key="1">
    <citation type="submission" date="2011-10" db="EMBL/GenBank/DDBJ databases">
        <authorList>
            <person name="Genoscope - CEA"/>
        </authorList>
    </citation>
    <scope>NUCLEOTIDE SEQUENCE [LARGE SCALE GENOMIC DNA]</scope>
    <source>
        <strain evidence="3 4">RCC 1105</strain>
    </source>
</reference>
<protein>
    <recommendedName>
        <fullName evidence="2">von Hippel-Lindau disease tumour suppressor beta domain-containing protein</fullName>
    </recommendedName>
</protein>
<feature type="region of interest" description="Disordered" evidence="1">
    <location>
        <begin position="182"/>
        <end position="212"/>
    </location>
</feature>
<gene>
    <name evidence="3" type="ORF">Bathy02g05360</name>
</gene>
<dbReference type="KEGG" id="bpg:Bathy02g05360"/>
<evidence type="ECO:0000259" key="2">
    <source>
        <dbReference type="Pfam" id="PF01847"/>
    </source>
</evidence>
<evidence type="ECO:0000256" key="1">
    <source>
        <dbReference type="SAM" id="MobiDB-lite"/>
    </source>
</evidence>
<dbReference type="SUPFAM" id="SSF49468">
    <property type="entry name" value="VHL"/>
    <property type="match status" value="1"/>
</dbReference>
<dbReference type="Gene3D" id="2.60.40.780">
    <property type="entry name" value="von Hippel-Lindau disease tumour suppressor, beta domain"/>
    <property type="match status" value="1"/>
</dbReference>
<dbReference type="GeneID" id="19017649"/>
<proteinExistence type="predicted"/>
<feature type="compositionally biased region" description="Polar residues" evidence="1">
    <location>
        <begin position="199"/>
        <end position="208"/>
    </location>
</feature>
<dbReference type="Pfam" id="PF01847">
    <property type="entry name" value="VHL"/>
    <property type="match status" value="1"/>
</dbReference>
<feature type="domain" description="von Hippel-Lindau disease tumour suppressor beta" evidence="2">
    <location>
        <begin position="14"/>
        <end position="65"/>
    </location>
</feature>
<organism evidence="3 4">
    <name type="scientific">Bathycoccus prasinos</name>
    <dbReference type="NCBI Taxonomy" id="41875"/>
    <lineage>
        <taxon>Eukaryota</taxon>
        <taxon>Viridiplantae</taxon>
        <taxon>Chlorophyta</taxon>
        <taxon>Mamiellophyceae</taxon>
        <taxon>Mamiellales</taxon>
        <taxon>Bathycoccaceae</taxon>
        <taxon>Bathycoccus</taxon>
    </lineage>
</organism>
<dbReference type="EMBL" id="FO082277">
    <property type="protein sequence ID" value="CCO14978.1"/>
    <property type="molecule type" value="Genomic_DNA"/>
</dbReference>
<feature type="compositionally biased region" description="Basic and acidic residues" evidence="1">
    <location>
        <begin position="76"/>
        <end position="99"/>
    </location>
</feature>